<keyword evidence="2" id="KW-0547">Nucleotide-binding</keyword>
<keyword evidence="1" id="KW-0677">Repeat</keyword>
<evidence type="ECO:0000313" key="8">
    <source>
        <dbReference type="RefSeq" id="XP_010265593.1"/>
    </source>
</evidence>
<dbReference type="OrthoDB" id="1708560at2759"/>
<dbReference type="InterPro" id="IPR002182">
    <property type="entry name" value="NB-ARC"/>
</dbReference>
<name>A0A1U8AEZ8_NELNU</name>
<dbReference type="PANTHER" id="PTHR36766:SF40">
    <property type="entry name" value="DISEASE RESISTANCE PROTEIN RGA3"/>
    <property type="match status" value="1"/>
</dbReference>
<dbReference type="PRINTS" id="PR00364">
    <property type="entry name" value="DISEASERSIST"/>
</dbReference>
<proteinExistence type="predicted"/>
<dbReference type="OMA" id="ARMEYIN"/>
<sequence>MINMSAVGEALVAAHFEVLLGKLASPTIKESSSKWDNAEKDLADLRTALRRIKGVLTDAEQQQTKNKEVKDWLDELSHLAYDAEDILDEYATYGGQLNVTTNKVRSSIPSSELRSIKARMEYINKRVKELENGIIEFDLKRVDIESRKIMVKQITERRQTSSLVDKSNVYGRETDKSNKIIERLMVTNKSNEKNFEVACIVGIGGLGKTTLAQLVYNDEEVEGHFDLKAWFCVSEESDVAKITKGIIESATGELCGLTHLDTFQVKLKKTLEGKRFLIVLDDVWSDNCGDWKALRLPFMYGENGSKSIVTTRSKKVSNIMGTIPTFFLGSLPDEDCLSLLWQCACVDNIHLNAHPELKAIARKIVESVKVCLSKVTWWPLTLST</sequence>
<dbReference type="InterPro" id="IPR027417">
    <property type="entry name" value="P-loop_NTPase"/>
</dbReference>
<feature type="domain" description="NB-ARC" evidence="5">
    <location>
        <begin position="175"/>
        <end position="343"/>
    </location>
</feature>
<evidence type="ECO:0000259" key="6">
    <source>
        <dbReference type="Pfam" id="PF18052"/>
    </source>
</evidence>
<dbReference type="KEGG" id="nnu:109113868"/>
<protein>
    <submittedName>
        <fullName evidence="8">Disease resistance RPP13-like protein 1</fullName>
    </submittedName>
</protein>
<keyword evidence="3" id="KW-0611">Plant defense</keyword>
<accession>A0A1U8AEZ8</accession>
<feature type="domain" description="Disease resistance N-terminal" evidence="6">
    <location>
        <begin position="18"/>
        <end position="104"/>
    </location>
</feature>
<dbReference type="InterPro" id="IPR041118">
    <property type="entry name" value="Rx_N"/>
</dbReference>
<evidence type="ECO:0000313" key="7">
    <source>
        <dbReference type="Proteomes" id="UP000189703"/>
    </source>
</evidence>
<dbReference type="Gene3D" id="3.40.50.300">
    <property type="entry name" value="P-loop containing nucleotide triphosphate hydrolases"/>
    <property type="match status" value="1"/>
</dbReference>
<evidence type="ECO:0000256" key="3">
    <source>
        <dbReference type="ARBA" id="ARBA00022821"/>
    </source>
</evidence>
<reference evidence="8" key="1">
    <citation type="submission" date="2025-08" db="UniProtKB">
        <authorList>
            <consortium name="RefSeq"/>
        </authorList>
    </citation>
    <scope>IDENTIFICATION</scope>
</reference>
<evidence type="ECO:0000256" key="2">
    <source>
        <dbReference type="ARBA" id="ARBA00022741"/>
    </source>
</evidence>
<dbReference type="AlphaFoldDB" id="A0A1U8AEZ8"/>
<dbReference type="GO" id="GO:0005524">
    <property type="term" value="F:ATP binding"/>
    <property type="evidence" value="ECO:0007669"/>
    <property type="project" value="UniProtKB-KW"/>
</dbReference>
<dbReference type="SUPFAM" id="SSF52540">
    <property type="entry name" value="P-loop containing nucleoside triphosphate hydrolases"/>
    <property type="match status" value="1"/>
</dbReference>
<dbReference type="Pfam" id="PF00931">
    <property type="entry name" value="NB-ARC"/>
    <property type="match status" value="1"/>
</dbReference>
<dbReference type="GO" id="GO:0006952">
    <property type="term" value="P:defense response"/>
    <property type="evidence" value="ECO:0007669"/>
    <property type="project" value="UniProtKB-KW"/>
</dbReference>
<evidence type="ECO:0000256" key="4">
    <source>
        <dbReference type="ARBA" id="ARBA00022840"/>
    </source>
</evidence>
<keyword evidence="7" id="KW-1185">Reference proteome</keyword>
<dbReference type="GO" id="GO:0043531">
    <property type="term" value="F:ADP binding"/>
    <property type="evidence" value="ECO:0007669"/>
    <property type="project" value="InterPro"/>
</dbReference>
<gene>
    <name evidence="8" type="primary">LOC109113868</name>
</gene>
<dbReference type="eggNOG" id="KOG4658">
    <property type="taxonomic scope" value="Eukaryota"/>
</dbReference>
<dbReference type="PANTHER" id="PTHR36766">
    <property type="entry name" value="PLANT BROAD-SPECTRUM MILDEW RESISTANCE PROTEIN RPW8"/>
    <property type="match status" value="1"/>
</dbReference>
<organism evidence="7 8">
    <name type="scientific">Nelumbo nucifera</name>
    <name type="common">Sacred lotus</name>
    <dbReference type="NCBI Taxonomy" id="4432"/>
    <lineage>
        <taxon>Eukaryota</taxon>
        <taxon>Viridiplantae</taxon>
        <taxon>Streptophyta</taxon>
        <taxon>Embryophyta</taxon>
        <taxon>Tracheophyta</taxon>
        <taxon>Spermatophyta</taxon>
        <taxon>Magnoliopsida</taxon>
        <taxon>Proteales</taxon>
        <taxon>Nelumbonaceae</taxon>
        <taxon>Nelumbo</taxon>
    </lineage>
</organism>
<dbReference type="FunFam" id="3.40.50.300:FF:001091">
    <property type="entry name" value="Probable disease resistance protein At1g61300"/>
    <property type="match status" value="1"/>
</dbReference>
<dbReference type="Proteomes" id="UP000189703">
    <property type="component" value="Unplaced"/>
</dbReference>
<evidence type="ECO:0000256" key="1">
    <source>
        <dbReference type="ARBA" id="ARBA00022737"/>
    </source>
</evidence>
<dbReference type="GeneID" id="109113868"/>
<keyword evidence="4" id="KW-0067">ATP-binding</keyword>
<dbReference type="Gene3D" id="1.20.5.4130">
    <property type="match status" value="1"/>
</dbReference>
<evidence type="ECO:0000259" key="5">
    <source>
        <dbReference type="Pfam" id="PF00931"/>
    </source>
</evidence>
<dbReference type="RefSeq" id="XP_010265593.1">
    <property type="nucleotide sequence ID" value="XM_010267291.2"/>
</dbReference>
<dbReference type="Pfam" id="PF18052">
    <property type="entry name" value="Rx_N"/>
    <property type="match status" value="1"/>
</dbReference>